<reference evidence="5 6" key="1">
    <citation type="submission" date="2012-07" db="EMBL/GenBank/DDBJ databases">
        <title>The Genome Sequence of Actinomyces neuii subsp. anitratus BVS029A5.</title>
        <authorList>
            <consortium name="The Broad Institute Genome Sequencing Platform"/>
            <person name="Earl A."/>
            <person name="Ward D."/>
            <person name="Feldgarden M."/>
            <person name="Gevers D."/>
            <person name="Saerens B."/>
            <person name="Vaneechoutte M."/>
            <person name="Walker B."/>
            <person name="Young S.K."/>
            <person name="Zeng Q."/>
            <person name="Gargeya S."/>
            <person name="Fitzgerald M."/>
            <person name="Haas B."/>
            <person name="Abouelleil A."/>
            <person name="Alvarado L."/>
            <person name="Arachchi H.M."/>
            <person name="Berlin A."/>
            <person name="Chapman S.B."/>
            <person name="Goldberg J."/>
            <person name="Griggs A."/>
            <person name="Gujja S."/>
            <person name="Hansen M."/>
            <person name="Howarth C."/>
            <person name="Imamovic A."/>
            <person name="Larimer J."/>
            <person name="McCowen C."/>
            <person name="Montmayeur A."/>
            <person name="Murphy C."/>
            <person name="Neiman D."/>
            <person name="Pearson M."/>
            <person name="Priest M."/>
            <person name="Roberts A."/>
            <person name="Saif S."/>
            <person name="Shea T."/>
            <person name="Sisk P."/>
            <person name="Sykes S."/>
            <person name="Wortman J."/>
            <person name="Nusbaum C."/>
            <person name="Birren B."/>
        </authorList>
    </citation>
    <scope>NUCLEOTIDE SEQUENCE [LARGE SCALE GENOMIC DNA]</scope>
    <source>
        <strain evidence="5 6">BVS029A5</strain>
    </source>
</reference>
<comment type="catalytic activity">
    <reaction evidence="1">
        <text>a uridine in RNA = a pseudouridine in RNA</text>
        <dbReference type="Rhea" id="RHEA:48348"/>
        <dbReference type="Rhea" id="RHEA-COMP:12068"/>
        <dbReference type="Rhea" id="RHEA-COMP:12069"/>
        <dbReference type="ChEBI" id="CHEBI:65314"/>
        <dbReference type="ChEBI" id="CHEBI:65315"/>
    </reaction>
</comment>
<dbReference type="PANTHER" id="PTHR21600">
    <property type="entry name" value="MITOCHONDRIAL RNA PSEUDOURIDINE SYNTHASE"/>
    <property type="match status" value="1"/>
</dbReference>
<dbReference type="InterPro" id="IPR050188">
    <property type="entry name" value="RluA_PseudoU_synthase"/>
</dbReference>
<evidence type="ECO:0000313" key="6">
    <source>
        <dbReference type="Proteomes" id="UP000006075"/>
    </source>
</evidence>
<dbReference type="HOGENOM" id="CLU_016902_0_0_11"/>
<dbReference type="InterPro" id="IPR006224">
    <property type="entry name" value="PsdUridine_synth_RluA-like_CS"/>
</dbReference>
<dbReference type="InterPro" id="IPR006145">
    <property type="entry name" value="PsdUridine_synth_RsuA/RluA"/>
</dbReference>
<evidence type="ECO:0000256" key="1">
    <source>
        <dbReference type="ARBA" id="ARBA00000073"/>
    </source>
</evidence>
<dbReference type="SUPFAM" id="SSF55120">
    <property type="entry name" value="Pseudouridine synthase"/>
    <property type="match status" value="1"/>
</dbReference>
<dbReference type="Gene3D" id="3.30.2350.10">
    <property type="entry name" value="Pseudouridine synthase"/>
    <property type="match status" value="1"/>
</dbReference>
<name>K0YVT8_9ACTO</name>
<proteinExistence type="predicted"/>
<sequence length="297" mass="33153">MQARGGLAPIKMGPTGCADLTLLQWMQQRYEKLDATELKKLFAQGAFVNSAGDALGADTPSELIRQGVYFYRPIADEVDTPIEVPVLAQTENWIAVDKPAGLATMPRGAFVARSVTVALRRQERNDELVPAHRLDRPTAGVLLFTKRKQVRGAYQKLFEERKVQKSYRLLAPTASLPDSFSFEARIYRVDGQHRVGVAHTGEANSYTKFRRLSKRGNISLYEARPQTGKMHQIRAHMAALGAPLVGDRLYGWEGEQVPLQLLAHSLSFGDPFAKAVTLRSKQHLPLTEKRTALLRHL</sequence>
<dbReference type="PANTHER" id="PTHR21600:SF84">
    <property type="entry name" value="PSEUDOURIDINE SYNTHASE RSUA_RLUA-LIKE DOMAIN-CONTAINING PROTEIN"/>
    <property type="match status" value="1"/>
</dbReference>
<dbReference type="Pfam" id="PF00849">
    <property type="entry name" value="PseudoU_synth_2"/>
    <property type="match status" value="1"/>
</dbReference>
<protein>
    <recommendedName>
        <fullName evidence="2">RNA pseudouridylate synthase</fullName>
    </recommendedName>
    <alternativeName>
        <fullName evidence="3">RNA-uridine isomerase</fullName>
    </alternativeName>
</protein>
<evidence type="ECO:0000259" key="4">
    <source>
        <dbReference type="Pfam" id="PF00849"/>
    </source>
</evidence>
<feature type="domain" description="Pseudouridine synthase RsuA/RluA-like" evidence="4">
    <location>
        <begin position="92"/>
        <end position="239"/>
    </location>
</feature>
<dbReference type="PROSITE" id="PS01129">
    <property type="entry name" value="PSI_RLU"/>
    <property type="match status" value="1"/>
</dbReference>
<dbReference type="GO" id="GO:0140098">
    <property type="term" value="F:catalytic activity, acting on RNA"/>
    <property type="evidence" value="ECO:0007669"/>
    <property type="project" value="UniProtKB-ARBA"/>
</dbReference>
<accession>K0YVT8</accession>
<organism evidence="5 6">
    <name type="scientific">Winkia neuii BV029A5</name>
    <dbReference type="NCBI Taxonomy" id="888439"/>
    <lineage>
        <taxon>Bacteria</taxon>
        <taxon>Bacillati</taxon>
        <taxon>Actinomycetota</taxon>
        <taxon>Actinomycetes</taxon>
        <taxon>Actinomycetales</taxon>
        <taxon>Actinomycetaceae</taxon>
        <taxon>Winkia</taxon>
    </lineage>
</organism>
<gene>
    <name evidence="5" type="ORF">HMPREF9240_00266</name>
</gene>
<comment type="caution">
    <text evidence="5">The sequence shown here is derived from an EMBL/GenBank/DDBJ whole genome shotgun (WGS) entry which is preliminary data.</text>
</comment>
<dbReference type="eggNOG" id="COG0564">
    <property type="taxonomic scope" value="Bacteria"/>
</dbReference>
<dbReference type="InterPro" id="IPR020103">
    <property type="entry name" value="PsdUridine_synth_cat_dom_sf"/>
</dbReference>
<dbReference type="EMBL" id="AGWP01000002">
    <property type="protein sequence ID" value="EJZ88007.1"/>
    <property type="molecule type" value="Genomic_DNA"/>
</dbReference>
<dbReference type="GO" id="GO:0003723">
    <property type="term" value="F:RNA binding"/>
    <property type="evidence" value="ECO:0007669"/>
    <property type="project" value="InterPro"/>
</dbReference>
<evidence type="ECO:0000256" key="2">
    <source>
        <dbReference type="ARBA" id="ARBA00031870"/>
    </source>
</evidence>
<evidence type="ECO:0000256" key="3">
    <source>
        <dbReference type="ARBA" id="ARBA00033164"/>
    </source>
</evidence>
<dbReference type="GO" id="GO:0000455">
    <property type="term" value="P:enzyme-directed rRNA pseudouridine synthesis"/>
    <property type="evidence" value="ECO:0007669"/>
    <property type="project" value="TreeGrafter"/>
</dbReference>
<dbReference type="GO" id="GO:0009982">
    <property type="term" value="F:pseudouridine synthase activity"/>
    <property type="evidence" value="ECO:0007669"/>
    <property type="project" value="InterPro"/>
</dbReference>
<keyword evidence="6" id="KW-1185">Reference proteome</keyword>
<dbReference type="Proteomes" id="UP000006075">
    <property type="component" value="Unassembled WGS sequence"/>
</dbReference>
<dbReference type="AlphaFoldDB" id="K0YVT8"/>
<dbReference type="PATRIC" id="fig|888439.3.peg.270"/>
<evidence type="ECO:0000313" key="5">
    <source>
        <dbReference type="EMBL" id="EJZ88007.1"/>
    </source>
</evidence>